<dbReference type="RefSeq" id="WP_121069162.1">
    <property type="nucleotide sequence ID" value="NZ_RBIQ01000012.1"/>
</dbReference>
<gene>
    <name evidence="4" type="ORF">CLV91_3171</name>
</gene>
<evidence type="ECO:0000313" key="5">
    <source>
        <dbReference type="Proteomes" id="UP000269412"/>
    </source>
</evidence>
<sequence length="364" mass="41934">MEKKINILFLLSRITERGGIARVTSIITDQLLNEKDFNIHIASYQKKEDNGYKWNQNIHFHHLLDSRIKMKYGIIKANKKLRNIIHTNNINIVVSCGQEVGPLGVLATRLNHVKLVYWSHSSFKGKTHSKFKVFNEYFTSLFTNVIVSLTKTDELNYKNKTFAKKVTQIYNPIDISLMSKNRTYKPNTNKIISVGRLSSQKNFLTLVDVAKKVLSKNNNLYWHIYGSGYQEEEILKKIKTNNLEGRLVLMGQTNHLYDLYNDYSLMVMTSNFEGFPMSLIEGLACNLPLISFDIPTGPNEIITDSQNGYLIPHNDIDAMSIKINIMLKDIDKRISFSNEAKNKINNFSIQTIIQQWVSLFNSLN</sequence>
<organism evidence="4 5">
    <name type="scientific">Maribacter vaceletii</name>
    <dbReference type="NCBI Taxonomy" id="1206816"/>
    <lineage>
        <taxon>Bacteria</taxon>
        <taxon>Pseudomonadati</taxon>
        <taxon>Bacteroidota</taxon>
        <taxon>Flavobacteriia</taxon>
        <taxon>Flavobacteriales</taxon>
        <taxon>Flavobacteriaceae</taxon>
        <taxon>Maribacter</taxon>
    </lineage>
</organism>
<dbReference type="EMBL" id="RBIQ01000012">
    <property type="protein sequence ID" value="RKR07184.1"/>
    <property type="molecule type" value="Genomic_DNA"/>
</dbReference>
<dbReference type="SUPFAM" id="SSF53756">
    <property type="entry name" value="UDP-Glycosyltransferase/glycogen phosphorylase"/>
    <property type="match status" value="1"/>
</dbReference>
<keyword evidence="5" id="KW-1185">Reference proteome</keyword>
<keyword evidence="1" id="KW-0328">Glycosyltransferase</keyword>
<evidence type="ECO:0000313" key="4">
    <source>
        <dbReference type="EMBL" id="RKR07184.1"/>
    </source>
</evidence>
<feature type="domain" description="Glycosyl transferase family 1" evidence="3">
    <location>
        <begin position="185"/>
        <end position="342"/>
    </location>
</feature>
<dbReference type="Proteomes" id="UP000269412">
    <property type="component" value="Unassembled WGS sequence"/>
</dbReference>
<dbReference type="PANTHER" id="PTHR12526">
    <property type="entry name" value="GLYCOSYLTRANSFERASE"/>
    <property type="match status" value="1"/>
</dbReference>
<dbReference type="OrthoDB" id="798298at2"/>
<dbReference type="GO" id="GO:0016757">
    <property type="term" value="F:glycosyltransferase activity"/>
    <property type="evidence" value="ECO:0007669"/>
    <property type="project" value="UniProtKB-KW"/>
</dbReference>
<evidence type="ECO:0000256" key="1">
    <source>
        <dbReference type="ARBA" id="ARBA00022676"/>
    </source>
</evidence>
<comment type="caution">
    <text evidence="4">The sequence shown here is derived from an EMBL/GenBank/DDBJ whole genome shotgun (WGS) entry which is preliminary data.</text>
</comment>
<proteinExistence type="predicted"/>
<dbReference type="InterPro" id="IPR001296">
    <property type="entry name" value="Glyco_trans_1"/>
</dbReference>
<keyword evidence="2 4" id="KW-0808">Transferase</keyword>
<reference evidence="4 5" key="1">
    <citation type="submission" date="2018-10" db="EMBL/GenBank/DDBJ databases">
        <title>Genomic Encyclopedia of Archaeal and Bacterial Type Strains, Phase II (KMG-II): from individual species to whole genera.</title>
        <authorList>
            <person name="Goeker M."/>
        </authorList>
    </citation>
    <scope>NUCLEOTIDE SEQUENCE [LARGE SCALE GENOMIC DNA]</scope>
    <source>
        <strain evidence="4 5">DSM 25230</strain>
    </source>
</reference>
<accession>A0A495DSZ9</accession>
<protein>
    <submittedName>
        <fullName evidence="4">Glycosyltransferase involved in cell wall biosynthesis</fullName>
    </submittedName>
</protein>
<evidence type="ECO:0000259" key="3">
    <source>
        <dbReference type="Pfam" id="PF00534"/>
    </source>
</evidence>
<evidence type="ECO:0000256" key="2">
    <source>
        <dbReference type="ARBA" id="ARBA00022679"/>
    </source>
</evidence>
<dbReference type="AlphaFoldDB" id="A0A495DSZ9"/>
<dbReference type="Pfam" id="PF00534">
    <property type="entry name" value="Glycos_transf_1"/>
    <property type="match status" value="1"/>
</dbReference>
<dbReference type="PANTHER" id="PTHR12526:SF629">
    <property type="entry name" value="TEICHURONIC ACID BIOSYNTHESIS GLYCOSYLTRANSFERASE TUAH-RELATED"/>
    <property type="match status" value="1"/>
</dbReference>
<dbReference type="Gene3D" id="3.40.50.2000">
    <property type="entry name" value="Glycogen Phosphorylase B"/>
    <property type="match status" value="2"/>
</dbReference>
<name>A0A495DSZ9_9FLAO</name>